<evidence type="ECO:0000256" key="7">
    <source>
        <dbReference type="ARBA" id="ARBA00035120"/>
    </source>
</evidence>
<protein>
    <recommendedName>
        <fullName evidence="12">Fluoride ion transporter CrcB</fullName>
    </recommendedName>
</protein>
<feature type="transmembrane region" description="Helical" evidence="9">
    <location>
        <begin position="43"/>
        <end position="65"/>
    </location>
</feature>
<feature type="transmembrane region" description="Helical" evidence="9">
    <location>
        <begin position="175"/>
        <end position="196"/>
    </location>
</feature>
<keyword evidence="4 9" id="KW-0812">Transmembrane</keyword>
<dbReference type="Pfam" id="PF02537">
    <property type="entry name" value="CRCB"/>
    <property type="match status" value="1"/>
</dbReference>
<dbReference type="PANTHER" id="PTHR28259">
    <property type="entry name" value="FLUORIDE EXPORT PROTEIN 1-RELATED"/>
    <property type="match status" value="1"/>
</dbReference>
<evidence type="ECO:0000256" key="9">
    <source>
        <dbReference type="SAM" id="Phobius"/>
    </source>
</evidence>
<gene>
    <name evidence="10" type="ORF">N0V87_009426</name>
</gene>
<dbReference type="AlphaFoldDB" id="A0A9W9BVP1"/>
<sequence length="209" mass="21731">MALLGVILITTALCFSSLKVGAHLAAALDGITPTLPFRLTRRIIDPAFIVLGLGSWLGAVLLAALPPTNHNAWRGQAVFALIFAPLGCLARYYISLALNGVNPAFPLGTFVCNIFGTAVLGMSYDLQRVSIGGVAGGSVVGCQVLQGIEDGFCGALTTVSTWMLELDTLRRAHGYVYGASSVVAGVSVLTVVMGSVRWSVGWEATACAT</sequence>
<evidence type="ECO:0000256" key="6">
    <source>
        <dbReference type="ARBA" id="ARBA00023136"/>
    </source>
</evidence>
<dbReference type="Proteomes" id="UP001140562">
    <property type="component" value="Unassembled WGS sequence"/>
</dbReference>
<evidence type="ECO:0000256" key="2">
    <source>
        <dbReference type="ARBA" id="ARBA00004651"/>
    </source>
</evidence>
<comment type="caution">
    <text evidence="10">The sequence shown here is derived from an EMBL/GenBank/DDBJ whole genome shotgun (WGS) entry which is preliminary data.</text>
</comment>
<evidence type="ECO:0000256" key="1">
    <source>
        <dbReference type="ARBA" id="ARBA00002598"/>
    </source>
</evidence>
<dbReference type="OrthoDB" id="409792at2759"/>
<keyword evidence="3" id="KW-1003">Cell membrane</keyword>
<evidence type="ECO:0000256" key="8">
    <source>
        <dbReference type="ARBA" id="ARBA00035585"/>
    </source>
</evidence>
<evidence type="ECO:0000256" key="3">
    <source>
        <dbReference type="ARBA" id="ARBA00022475"/>
    </source>
</evidence>
<evidence type="ECO:0000256" key="4">
    <source>
        <dbReference type="ARBA" id="ARBA00022692"/>
    </source>
</evidence>
<accession>A0A9W9BVP1</accession>
<dbReference type="GO" id="GO:1903425">
    <property type="term" value="F:fluoride transmembrane transporter activity"/>
    <property type="evidence" value="ECO:0007669"/>
    <property type="project" value="TreeGrafter"/>
</dbReference>
<keyword evidence="5 9" id="KW-1133">Transmembrane helix</keyword>
<organism evidence="10 11">
    <name type="scientific">Didymella glomerata</name>
    <dbReference type="NCBI Taxonomy" id="749621"/>
    <lineage>
        <taxon>Eukaryota</taxon>
        <taxon>Fungi</taxon>
        <taxon>Dikarya</taxon>
        <taxon>Ascomycota</taxon>
        <taxon>Pezizomycotina</taxon>
        <taxon>Dothideomycetes</taxon>
        <taxon>Pleosporomycetidae</taxon>
        <taxon>Pleosporales</taxon>
        <taxon>Pleosporineae</taxon>
        <taxon>Didymellaceae</taxon>
        <taxon>Didymella</taxon>
    </lineage>
</organism>
<dbReference type="InterPro" id="IPR003691">
    <property type="entry name" value="FluC"/>
</dbReference>
<comment type="function">
    <text evidence="1">Fluoride channel required for the rapid expulsion of cytoplasmic fluoride.</text>
</comment>
<evidence type="ECO:0000256" key="5">
    <source>
        <dbReference type="ARBA" id="ARBA00022989"/>
    </source>
</evidence>
<evidence type="ECO:0008006" key="12">
    <source>
        <dbReference type="Google" id="ProtNLM"/>
    </source>
</evidence>
<keyword evidence="11" id="KW-1185">Reference proteome</keyword>
<comment type="similarity">
    <text evidence="7">Belongs to the fluoride channel Fluc/FEX (TC 1.A.43) family.</text>
</comment>
<feature type="transmembrane region" description="Helical" evidence="9">
    <location>
        <begin position="104"/>
        <end position="124"/>
    </location>
</feature>
<dbReference type="PANTHER" id="PTHR28259:SF1">
    <property type="entry name" value="FLUORIDE EXPORT PROTEIN 1-RELATED"/>
    <property type="match status" value="1"/>
</dbReference>
<proteinExistence type="inferred from homology"/>
<keyword evidence="6 9" id="KW-0472">Membrane</keyword>
<reference evidence="10" key="1">
    <citation type="submission" date="2022-10" db="EMBL/GenBank/DDBJ databases">
        <title>Tapping the CABI collections for fungal endophytes: first genome assemblies for Collariella, Neodidymelliopsis, Ascochyta clinopodiicola, Didymella pomorum, Didymosphaeria variabile, Neocosmospora piperis and Neocucurbitaria cava.</title>
        <authorList>
            <person name="Hill R."/>
        </authorList>
    </citation>
    <scope>NUCLEOTIDE SEQUENCE</scope>
    <source>
        <strain evidence="10">IMI 360193</strain>
    </source>
</reference>
<comment type="subcellular location">
    <subcellularLocation>
        <location evidence="2">Cell membrane</location>
        <topology evidence="2">Multi-pass membrane protein</topology>
    </subcellularLocation>
</comment>
<evidence type="ECO:0000313" key="10">
    <source>
        <dbReference type="EMBL" id="KAJ4331142.1"/>
    </source>
</evidence>
<dbReference type="GO" id="GO:0005886">
    <property type="term" value="C:plasma membrane"/>
    <property type="evidence" value="ECO:0007669"/>
    <property type="project" value="UniProtKB-SubCell"/>
</dbReference>
<comment type="catalytic activity">
    <reaction evidence="8">
        <text>fluoride(in) = fluoride(out)</text>
        <dbReference type="Rhea" id="RHEA:76159"/>
        <dbReference type="ChEBI" id="CHEBI:17051"/>
    </reaction>
    <physiologicalReaction direction="left-to-right" evidence="8">
        <dbReference type="Rhea" id="RHEA:76160"/>
    </physiologicalReaction>
</comment>
<dbReference type="EMBL" id="JAPEUV010000161">
    <property type="protein sequence ID" value="KAJ4331142.1"/>
    <property type="molecule type" value="Genomic_DNA"/>
</dbReference>
<feature type="transmembrane region" description="Helical" evidence="9">
    <location>
        <begin position="77"/>
        <end position="98"/>
    </location>
</feature>
<name>A0A9W9BVP1_9PLEO</name>
<evidence type="ECO:0000313" key="11">
    <source>
        <dbReference type="Proteomes" id="UP001140562"/>
    </source>
</evidence>